<dbReference type="AlphaFoldDB" id="A0A178ETY8"/>
<name>A0A178ETY8_TRIRU</name>
<dbReference type="Proteomes" id="UP000243015">
    <property type="component" value="Unassembled WGS sequence"/>
</dbReference>
<proteinExistence type="predicted"/>
<feature type="region of interest" description="Disordered" evidence="1">
    <location>
        <begin position="502"/>
        <end position="527"/>
    </location>
</feature>
<feature type="region of interest" description="Disordered" evidence="1">
    <location>
        <begin position="93"/>
        <end position="143"/>
    </location>
</feature>
<feature type="domain" description="MIT" evidence="2">
    <location>
        <begin position="153"/>
        <end position="217"/>
    </location>
</feature>
<feature type="compositionally biased region" description="Pro residues" evidence="1">
    <location>
        <begin position="563"/>
        <end position="582"/>
    </location>
</feature>
<feature type="compositionally biased region" description="Pro residues" evidence="1">
    <location>
        <begin position="591"/>
        <end position="608"/>
    </location>
</feature>
<feature type="compositionally biased region" description="Low complexity" evidence="1">
    <location>
        <begin position="761"/>
        <end position="771"/>
    </location>
</feature>
<feature type="compositionally biased region" description="Low complexity" evidence="1">
    <location>
        <begin position="509"/>
        <end position="522"/>
    </location>
</feature>
<dbReference type="PANTHER" id="PTHR37327:SF1">
    <property type="entry name" value="MICROTUBULE INTERACTING AND TRANSPORT DOMAIN-CONTAINING PROTEIN"/>
    <property type="match status" value="1"/>
</dbReference>
<dbReference type="SUPFAM" id="SSF116846">
    <property type="entry name" value="MIT domain"/>
    <property type="match status" value="1"/>
</dbReference>
<feature type="region of interest" description="Disordered" evidence="1">
    <location>
        <begin position="13"/>
        <end position="64"/>
    </location>
</feature>
<reference evidence="3 4" key="1">
    <citation type="submission" date="2016-05" db="EMBL/GenBank/DDBJ databases">
        <title>Genome sequencing of Trichophyton rubrum CMCC(F)T1i isolated from hair.</title>
        <authorList>
            <person name="Zhan P."/>
            <person name="Tao Y."/>
            <person name="Liu W."/>
        </authorList>
    </citation>
    <scope>NUCLEOTIDE SEQUENCE [LARGE SCALE GENOMIC DNA]</scope>
    <source>
        <strain evidence="4">CMCC(F)T1i</strain>
    </source>
</reference>
<accession>A0A178ETY8</accession>
<dbReference type="InterPro" id="IPR036181">
    <property type="entry name" value="MIT_dom_sf"/>
</dbReference>
<feature type="compositionally biased region" description="Basic and acidic residues" evidence="1">
    <location>
        <begin position="470"/>
        <end position="479"/>
    </location>
</feature>
<feature type="compositionally biased region" description="Polar residues" evidence="1">
    <location>
        <begin position="675"/>
        <end position="688"/>
    </location>
</feature>
<feature type="region of interest" description="Disordered" evidence="1">
    <location>
        <begin position="972"/>
        <end position="1002"/>
    </location>
</feature>
<dbReference type="PANTHER" id="PTHR37327">
    <property type="entry name" value="CHROMOSOME 1, WHOLE GENOME SHOTGUN SEQUENCE"/>
    <property type="match status" value="1"/>
</dbReference>
<comment type="caution">
    <text evidence="3">The sequence shown here is derived from an EMBL/GenBank/DDBJ whole genome shotgun (WGS) entry which is preliminary data.</text>
</comment>
<evidence type="ECO:0000313" key="3">
    <source>
        <dbReference type="EMBL" id="OAL63266.1"/>
    </source>
</evidence>
<protein>
    <recommendedName>
        <fullName evidence="2">MIT domain-containing protein</fullName>
    </recommendedName>
</protein>
<evidence type="ECO:0000256" key="1">
    <source>
        <dbReference type="SAM" id="MobiDB-lite"/>
    </source>
</evidence>
<feature type="region of interest" description="Disordered" evidence="1">
    <location>
        <begin position="436"/>
        <end position="483"/>
    </location>
</feature>
<gene>
    <name evidence="3" type="ORF">A7C99_5657</name>
</gene>
<feature type="compositionally biased region" description="Low complexity" evidence="1">
    <location>
        <begin position="950"/>
        <end position="961"/>
    </location>
</feature>
<feature type="compositionally biased region" description="Low complexity" evidence="1">
    <location>
        <begin position="972"/>
        <end position="985"/>
    </location>
</feature>
<feature type="compositionally biased region" description="Pro residues" evidence="1">
    <location>
        <begin position="809"/>
        <end position="821"/>
    </location>
</feature>
<feature type="region of interest" description="Disordered" evidence="1">
    <location>
        <begin position="942"/>
        <end position="961"/>
    </location>
</feature>
<feature type="region of interest" description="Disordered" evidence="1">
    <location>
        <begin position="741"/>
        <end position="771"/>
    </location>
</feature>
<dbReference type="Gene3D" id="1.20.58.80">
    <property type="entry name" value="Phosphotransferase system, lactose/cellobiose-type IIA subunit"/>
    <property type="match status" value="1"/>
</dbReference>
<evidence type="ECO:0000259" key="2">
    <source>
        <dbReference type="Pfam" id="PF04212"/>
    </source>
</evidence>
<feature type="region of interest" description="Disordered" evidence="1">
    <location>
        <begin position="272"/>
        <end position="332"/>
    </location>
</feature>
<dbReference type="InterPro" id="IPR007330">
    <property type="entry name" value="MIT_dom"/>
</dbReference>
<feature type="compositionally biased region" description="Polar residues" evidence="1">
    <location>
        <begin position="991"/>
        <end position="1002"/>
    </location>
</feature>
<feature type="region of interest" description="Disordered" evidence="1">
    <location>
        <begin position="540"/>
        <end position="688"/>
    </location>
</feature>
<dbReference type="VEuPathDB" id="FungiDB:TERG_00683"/>
<feature type="region of interest" description="Disordered" evidence="1">
    <location>
        <begin position="794"/>
        <end position="821"/>
    </location>
</feature>
<feature type="compositionally biased region" description="Polar residues" evidence="1">
    <location>
        <begin position="305"/>
        <end position="315"/>
    </location>
</feature>
<organism evidence="3 4">
    <name type="scientific">Trichophyton rubrum</name>
    <name type="common">Athlete's foot fungus</name>
    <name type="synonym">Epidermophyton rubrum</name>
    <dbReference type="NCBI Taxonomy" id="5551"/>
    <lineage>
        <taxon>Eukaryota</taxon>
        <taxon>Fungi</taxon>
        <taxon>Dikarya</taxon>
        <taxon>Ascomycota</taxon>
        <taxon>Pezizomycotina</taxon>
        <taxon>Eurotiomycetes</taxon>
        <taxon>Eurotiomycetidae</taxon>
        <taxon>Onygenales</taxon>
        <taxon>Arthrodermataceae</taxon>
        <taxon>Trichophyton</taxon>
    </lineage>
</organism>
<sequence>MLPAVFEFFFSGEHQHQHQHQHQRQRQRSLDRQGRAVSAARSDRLRPGLFERPSVQPPSNLRPTTSNNIAIIAIQQRNDQLVEKAVVEPLHGASTTRISAQQQQHQQQSKRSPVQRRPSRGSMDGTYDLRPPPPAARDGTSSSIRAATQKTMLSRALQKANTAVLLDNATNYEGAIDAYTDACGLLAQVMQRAGADEEKHKLDDIRNTYTTRINELRRLGLALQAGGKALPERPPSGESLSQSILSTHITDGDADDQDIYFIGTATATQILAKSPATESQNERYIPPRQQSLHPSGDGSAHDTDNTGSTNMNNEHYPSGSYPRTDGLGLSNIANGDLQSLQERGTESTSWLDTIDESGASSGSSIRSANSSLYLRRKQDAHYSRGTEAEFDAALDEAVEAAYDDGLEVVPREDEPHDDIMSHVRRNIELAKQKVREAELEAEAASVSVRERDRRRPEISPEDMDVGSGSDLDRKGYSDHEAEEEERILEEMMDDFEFDLSSKSALPRQSGSSGYSSRTWGSSVASSRTNTGTLLSTLTEEDDFSIPPGGMAKNVLSYSQPFQKLPPPVGAPPPPPPPPPHPPVQQHQQHQLPPPPPAPTRATPTPPSPSAKATTSSPDTADIMMASTVRSRRLSGRPKELIVETGSAHAPSSADGARQVPLPPSMLLAHPITPLPSKTSHGKSSSDFNLESIQQRPHTAIGSPESPGPDSPAISAFPTLNAHESVDFDTLLTSPPLTLSRLHSAPGISREPTYSAPALGKSSQPPSSPFTTSFIPELGKTFSLPAVPPLSSAGPSRHLFDNNIHSPLTPGSPNPNAPDAPIPLEPCPQSFLLRPFWLMRCLYETITHPRGGYLTTKLFIPRDIWKVKNVRIKGLEEKISNCDLLTAALLKLAKVDTNDADAVLEEMQAFENILDQVQAVWSRKLGNEVGVQGAMALFKLSSDDTSPAVDSSSKPSSSGSKSYLSSWRKLRSKSSGISNTNSSSISRDNGRENLTMTSLPMTDTVATATPRRGVIGLNCTGPNANYMSALARLFDAAQVIDQIARQVEDPGLRHSSQTLVGLELSTRHASEFFGFYACRFALNDIGLMIDKFIKRGSEYVMA</sequence>
<dbReference type="EMBL" id="LHPM01000018">
    <property type="protein sequence ID" value="OAL63266.1"/>
    <property type="molecule type" value="Genomic_DNA"/>
</dbReference>
<dbReference type="Pfam" id="PF04212">
    <property type="entry name" value="MIT"/>
    <property type="match status" value="1"/>
</dbReference>
<evidence type="ECO:0000313" key="4">
    <source>
        <dbReference type="Proteomes" id="UP000243015"/>
    </source>
</evidence>
<feature type="compositionally biased region" description="Basic residues" evidence="1">
    <location>
        <begin position="17"/>
        <end position="27"/>
    </location>
</feature>
<feature type="compositionally biased region" description="Basic and acidic residues" evidence="1">
    <location>
        <begin position="448"/>
        <end position="458"/>
    </location>
</feature>